<accession>A0ABU7G8C3</accession>
<comment type="caution">
    <text evidence="2">The sequence shown here is derived from an EMBL/GenBank/DDBJ whole genome shotgun (WGS) entry which is preliminary data.</text>
</comment>
<dbReference type="EMBL" id="JAYDYW010000013">
    <property type="protein sequence ID" value="MEE1675491.1"/>
    <property type="molecule type" value="Genomic_DNA"/>
</dbReference>
<sequence length="115" mass="13001">MELTIRRSLDGAFIIDCGDEHRCFSMWLERELNKDRQFIPSLLSKLHNLSGLAELRIDSDEFRFVANLDEVTIAVSQDDASNNQALLEEAMSLDAAHSACGYDDFLELLNSIATY</sequence>
<organism evidence="2 3">
    <name type="scientific">Agarivorans aestuarii</name>
    <dbReference type="NCBI Taxonomy" id="1563703"/>
    <lineage>
        <taxon>Bacteria</taxon>
        <taxon>Pseudomonadati</taxon>
        <taxon>Pseudomonadota</taxon>
        <taxon>Gammaproteobacteria</taxon>
        <taxon>Alteromonadales</taxon>
        <taxon>Alteromonadaceae</taxon>
        <taxon>Agarivorans</taxon>
    </lineage>
</organism>
<dbReference type="RefSeq" id="WP_329776370.1">
    <property type="nucleotide sequence ID" value="NZ_JAYDYW010000013.1"/>
</dbReference>
<reference evidence="2 3" key="2">
    <citation type="submission" date="2023-12" db="EMBL/GenBank/DDBJ databases">
        <authorList>
            <consortium name="Cladostephus spongiosus"/>
            <person name="Lorente B."/>
            <person name="Cabral C."/>
            <person name="Frias J."/>
            <person name="Faria J."/>
            <person name="Toubarro D."/>
        </authorList>
    </citation>
    <scope>NUCLEOTIDE SEQUENCE [LARGE SCALE GENOMIC DNA]</scope>
    <source>
        <strain evidence="2 3">ZMCS4</strain>
    </source>
</reference>
<evidence type="ECO:0000256" key="1">
    <source>
        <dbReference type="ARBA" id="ARBA00005367"/>
    </source>
</evidence>
<protein>
    <submittedName>
        <fullName evidence="2">YacL family protein</fullName>
    </submittedName>
</protein>
<dbReference type="Pfam" id="PF06062">
    <property type="entry name" value="UPF0231"/>
    <property type="match status" value="1"/>
</dbReference>
<dbReference type="InterPro" id="IPR008249">
    <property type="entry name" value="UPF0231"/>
</dbReference>
<gene>
    <name evidence="2" type="ORF">SNR37_000817</name>
</gene>
<evidence type="ECO:0000313" key="2">
    <source>
        <dbReference type="EMBL" id="MEE1675491.1"/>
    </source>
</evidence>
<evidence type="ECO:0000313" key="3">
    <source>
        <dbReference type="Proteomes" id="UP001310248"/>
    </source>
</evidence>
<name>A0ABU7G8C3_9ALTE</name>
<reference evidence="3" key="1">
    <citation type="submission" date="2023-07" db="EMBL/GenBank/DDBJ databases">
        <title>Draft genome sequence of Agarivorans aestuarii strain ZMCS4, a CAZymes producing bacteria isolated from the marine brown algae Clodostephus spongiosus.</title>
        <authorList>
            <person name="Lorente B."/>
            <person name="Cabral C."/>
            <person name="Frias J."/>
            <person name="Faria J."/>
            <person name="Toubarro D."/>
        </authorList>
    </citation>
    <scope>NUCLEOTIDE SEQUENCE [LARGE SCALE GENOMIC DNA]</scope>
    <source>
        <strain evidence="3">ZMCS4</strain>
    </source>
</reference>
<comment type="similarity">
    <text evidence="1">Belongs to the UPF0231 family.</text>
</comment>
<keyword evidence="3" id="KW-1185">Reference proteome</keyword>
<proteinExistence type="inferred from homology"/>
<dbReference type="Proteomes" id="UP001310248">
    <property type="component" value="Unassembled WGS sequence"/>
</dbReference>